<feature type="transmembrane region" description="Helical" evidence="7">
    <location>
        <begin position="60"/>
        <end position="82"/>
    </location>
</feature>
<dbReference type="InterPro" id="IPR027417">
    <property type="entry name" value="P-loop_NTPase"/>
</dbReference>
<keyword evidence="5 7" id="KW-1133">Transmembrane helix</keyword>
<evidence type="ECO:0000259" key="9">
    <source>
        <dbReference type="PROSITE" id="PS50929"/>
    </source>
</evidence>
<dbReference type="GO" id="GO:0015421">
    <property type="term" value="F:ABC-type oligopeptide transporter activity"/>
    <property type="evidence" value="ECO:0007669"/>
    <property type="project" value="TreeGrafter"/>
</dbReference>
<keyword evidence="6 7" id="KW-0472">Membrane</keyword>
<feature type="transmembrane region" description="Helical" evidence="7">
    <location>
        <begin position="275"/>
        <end position="296"/>
    </location>
</feature>
<dbReference type="Gene3D" id="1.20.1560.10">
    <property type="entry name" value="ABC transporter type 1, transmembrane domain"/>
    <property type="match status" value="1"/>
</dbReference>
<dbReference type="EMBL" id="MN738990">
    <property type="protein sequence ID" value="QHT34197.1"/>
    <property type="molecule type" value="Genomic_DNA"/>
</dbReference>
<dbReference type="SUPFAM" id="SSF52540">
    <property type="entry name" value="P-loop containing nucleoside triphosphate hydrolases"/>
    <property type="match status" value="1"/>
</dbReference>
<evidence type="ECO:0000256" key="2">
    <source>
        <dbReference type="ARBA" id="ARBA00022692"/>
    </source>
</evidence>
<keyword evidence="2 7" id="KW-0812">Transmembrane</keyword>
<accession>A0A6C0EYH8</accession>
<dbReference type="Gene3D" id="3.40.50.300">
    <property type="entry name" value="P-loop containing nucleotide triphosphate hydrolases"/>
    <property type="match status" value="1"/>
</dbReference>
<dbReference type="PROSITE" id="PS50893">
    <property type="entry name" value="ABC_TRANSPORTER_2"/>
    <property type="match status" value="1"/>
</dbReference>
<dbReference type="Pfam" id="PF00664">
    <property type="entry name" value="ABC_membrane"/>
    <property type="match status" value="1"/>
</dbReference>
<feature type="transmembrane region" description="Helical" evidence="7">
    <location>
        <begin position="21"/>
        <end position="40"/>
    </location>
</feature>
<feature type="transmembrane region" description="Helical" evidence="7">
    <location>
        <begin position="247"/>
        <end position="269"/>
    </location>
</feature>
<evidence type="ECO:0000256" key="7">
    <source>
        <dbReference type="SAM" id="Phobius"/>
    </source>
</evidence>
<dbReference type="GO" id="GO:0005524">
    <property type="term" value="F:ATP binding"/>
    <property type="evidence" value="ECO:0007669"/>
    <property type="project" value="UniProtKB-KW"/>
</dbReference>
<name>A0A6C0EYH8_9ZZZZ</name>
<dbReference type="Pfam" id="PF00005">
    <property type="entry name" value="ABC_tran"/>
    <property type="match status" value="1"/>
</dbReference>
<dbReference type="InterPro" id="IPR003593">
    <property type="entry name" value="AAA+_ATPase"/>
</dbReference>
<reference evidence="10" key="1">
    <citation type="journal article" date="2020" name="Nature">
        <title>Giant virus diversity and host interactions through global metagenomics.</title>
        <authorList>
            <person name="Schulz F."/>
            <person name="Roux S."/>
            <person name="Paez-Espino D."/>
            <person name="Jungbluth S."/>
            <person name="Walsh D.A."/>
            <person name="Denef V.J."/>
            <person name="McMahon K.D."/>
            <person name="Konstantinidis K.T."/>
            <person name="Eloe-Fadrosh E.A."/>
            <person name="Kyrpides N.C."/>
            <person name="Woyke T."/>
        </authorList>
    </citation>
    <scope>NUCLEOTIDE SEQUENCE</scope>
    <source>
        <strain evidence="10">GVMAG-M-3300009161-52</strain>
    </source>
</reference>
<dbReference type="PROSITE" id="PS50929">
    <property type="entry name" value="ABC_TM1F"/>
    <property type="match status" value="1"/>
</dbReference>
<organism evidence="10">
    <name type="scientific">viral metagenome</name>
    <dbReference type="NCBI Taxonomy" id="1070528"/>
    <lineage>
        <taxon>unclassified sequences</taxon>
        <taxon>metagenomes</taxon>
        <taxon>organismal metagenomes</taxon>
    </lineage>
</organism>
<comment type="subcellular location">
    <subcellularLocation>
        <location evidence="1">Membrane</location>
        <topology evidence="1">Multi-pass membrane protein</topology>
    </subcellularLocation>
</comment>
<feature type="transmembrane region" description="Helical" evidence="7">
    <location>
        <begin position="162"/>
        <end position="180"/>
    </location>
</feature>
<evidence type="ECO:0000256" key="4">
    <source>
        <dbReference type="ARBA" id="ARBA00022840"/>
    </source>
</evidence>
<evidence type="ECO:0000256" key="1">
    <source>
        <dbReference type="ARBA" id="ARBA00004141"/>
    </source>
</evidence>
<evidence type="ECO:0000256" key="3">
    <source>
        <dbReference type="ARBA" id="ARBA00022741"/>
    </source>
</evidence>
<dbReference type="SUPFAM" id="SSF90123">
    <property type="entry name" value="ABC transporter transmembrane region"/>
    <property type="match status" value="1"/>
</dbReference>
<dbReference type="InterPro" id="IPR039421">
    <property type="entry name" value="Type_1_exporter"/>
</dbReference>
<dbReference type="InterPro" id="IPR011527">
    <property type="entry name" value="ABC1_TM_dom"/>
</dbReference>
<keyword evidence="3" id="KW-0547">Nucleotide-binding</keyword>
<sequence>MPEGSLLKDLYVAFLKDNWKLYILYLVTLISLPLQSIAMPHYYGEVINSLKDKNLVRAKYLFGVLLGIWVLIQAFSIGISYVDNYIWPKFHAYIRQFFFDLIVDRYNQNYQELEIGSILTKLIKLPWILDDVSNQIQRFLLTNSILIISNFVYLYRNHYTLAFMYLGCIAVVFIMSRLYFNTCNANIKKVEQNYDNCHEEIEDTLQNLLSIYTSKKIPDEKKRIDDINEKTRKEQYTAGICNRKFRIYFSIINVFLFLGLNYMAFNLFTKGKIPVANLVSIFILNYTILGSLISLYDSAKDFMNVKSHVELIQTFIDDLPNTDTSMQNKKIPHPEKGLDIRFKDIEYTHNSAKEKLFDKLNLRIRPGEKIAILGAISSGKSSIMKLLARLQTFQGGNIYINETPITEIEIGDLREKIIYIPQHPKLFNRTLRENLLFGLDKSITVESILKFIKECGLDDIEHIYRTRMDDKVGKGGSHLSGGSRQLLWIIRAIMQKCSICILDEPSSSLDPQSKENIKKMMKIMGKDRAVIMITHDYDMLEHFDRIITFEKGKIISDKPNNKNSNSNNNSRYN</sequence>
<dbReference type="AlphaFoldDB" id="A0A6C0EYH8"/>
<evidence type="ECO:0000259" key="8">
    <source>
        <dbReference type="PROSITE" id="PS50893"/>
    </source>
</evidence>
<dbReference type="PANTHER" id="PTHR43394:SF1">
    <property type="entry name" value="ATP-BINDING CASSETTE SUB-FAMILY B MEMBER 10, MITOCHONDRIAL"/>
    <property type="match status" value="1"/>
</dbReference>
<proteinExistence type="predicted"/>
<protein>
    <recommendedName>
        <fullName evidence="11">ABC transporter domain-containing protein</fullName>
    </recommendedName>
</protein>
<feature type="domain" description="ABC transmembrane type-1" evidence="9">
    <location>
        <begin position="36"/>
        <end position="304"/>
    </location>
</feature>
<feature type="domain" description="ABC transporter" evidence="8">
    <location>
        <begin position="340"/>
        <end position="573"/>
    </location>
</feature>
<dbReference type="GO" id="GO:0016887">
    <property type="term" value="F:ATP hydrolysis activity"/>
    <property type="evidence" value="ECO:0007669"/>
    <property type="project" value="InterPro"/>
</dbReference>
<evidence type="ECO:0000256" key="6">
    <source>
        <dbReference type="ARBA" id="ARBA00023136"/>
    </source>
</evidence>
<dbReference type="PANTHER" id="PTHR43394">
    <property type="entry name" value="ATP-DEPENDENT PERMEASE MDL1, MITOCHONDRIAL"/>
    <property type="match status" value="1"/>
</dbReference>
<evidence type="ECO:0000313" key="10">
    <source>
        <dbReference type="EMBL" id="QHT34197.1"/>
    </source>
</evidence>
<dbReference type="InterPro" id="IPR036640">
    <property type="entry name" value="ABC1_TM_sf"/>
</dbReference>
<dbReference type="SMART" id="SM00382">
    <property type="entry name" value="AAA"/>
    <property type="match status" value="1"/>
</dbReference>
<keyword evidence="4" id="KW-0067">ATP-binding</keyword>
<dbReference type="InterPro" id="IPR003439">
    <property type="entry name" value="ABC_transporter-like_ATP-bd"/>
</dbReference>
<evidence type="ECO:0000256" key="5">
    <source>
        <dbReference type="ARBA" id="ARBA00022989"/>
    </source>
</evidence>
<evidence type="ECO:0008006" key="11">
    <source>
        <dbReference type="Google" id="ProtNLM"/>
    </source>
</evidence>
<feature type="transmembrane region" description="Helical" evidence="7">
    <location>
        <begin position="139"/>
        <end position="156"/>
    </location>
</feature>
<dbReference type="GO" id="GO:0016020">
    <property type="term" value="C:membrane"/>
    <property type="evidence" value="ECO:0007669"/>
    <property type="project" value="UniProtKB-SubCell"/>
</dbReference>